<dbReference type="Pfam" id="PF06025">
    <property type="entry name" value="DUF913"/>
    <property type="match status" value="2"/>
</dbReference>
<accession>A0A5B7CWV9</accession>
<feature type="domain" description="DUF913" evidence="5">
    <location>
        <begin position="450"/>
        <end position="748"/>
    </location>
</feature>
<gene>
    <name evidence="6" type="primary">Huwe1_0</name>
    <name evidence="6" type="ORF">E2C01_006658</name>
</gene>
<dbReference type="OrthoDB" id="8068875at2759"/>
<dbReference type="GO" id="GO:0006511">
    <property type="term" value="P:ubiquitin-dependent protein catabolic process"/>
    <property type="evidence" value="ECO:0007669"/>
    <property type="project" value="TreeGrafter"/>
</dbReference>
<evidence type="ECO:0000259" key="4">
    <source>
        <dbReference type="Pfam" id="PF06012"/>
    </source>
</evidence>
<feature type="compositionally biased region" description="Low complexity" evidence="2">
    <location>
        <begin position="527"/>
        <end position="538"/>
    </location>
</feature>
<dbReference type="GO" id="GO:0005737">
    <property type="term" value="C:cytoplasm"/>
    <property type="evidence" value="ECO:0007669"/>
    <property type="project" value="TreeGrafter"/>
</dbReference>
<dbReference type="Proteomes" id="UP000324222">
    <property type="component" value="Unassembled WGS sequence"/>
</dbReference>
<feature type="domain" description="DUF913" evidence="5">
    <location>
        <begin position="765"/>
        <end position="873"/>
    </location>
</feature>
<feature type="region of interest" description="Disordered" evidence="2">
    <location>
        <begin position="766"/>
        <end position="818"/>
    </location>
</feature>
<dbReference type="InterPro" id="IPR016024">
    <property type="entry name" value="ARM-type_fold"/>
</dbReference>
<name>A0A5B7CWV9_PORTR</name>
<dbReference type="Pfam" id="PF06012">
    <property type="entry name" value="DUF908"/>
    <property type="match status" value="1"/>
</dbReference>
<evidence type="ECO:0000256" key="3">
    <source>
        <dbReference type="SAM" id="Phobius"/>
    </source>
</evidence>
<organism evidence="6 7">
    <name type="scientific">Portunus trituberculatus</name>
    <name type="common">Swimming crab</name>
    <name type="synonym">Neptunus trituberculatus</name>
    <dbReference type="NCBI Taxonomy" id="210409"/>
    <lineage>
        <taxon>Eukaryota</taxon>
        <taxon>Metazoa</taxon>
        <taxon>Ecdysozoa</taxon>
        <taxon>Arthropoda</taxon>
        <taxon>Crustacea</taxon>
        <taxon>Multicrustacea</taxon>
        <taxon>Malacostraca</taxon>
        <taxon>Eumalacostraca</taxon>
        <taxon>Eucarida</taxon>
        <taxon>Decapoda</taxon>
        <taxon>Pleocyemata</taxon>
        <taxon>Brachyura</taxon>
        <taxon>Eubrachyura</taxon>
        <taxon>Portunoidea</taxon>
        <taxon>Portunidae</taxon>
        <taxon>Portuninae</taxon>
        <taxon>Portunus</taxon>
    </lineage>
</organism>
<dbReference type="PANTHER" id="PTHR11254:SF67">
    <property type="entry name" value="E3 UBIQUITIN-PROTEIN LIGASE HUWE1"/>
    <property type="match status" value="1"/>
</dbReference>
<dbReference type="AlphaFoldDB" id="A0A5B7CWV9"/>
<feature type="compositionally biased region" description="Acidic residues" evidence="2">
    <location>
        <begin position="782"/>
        <end position="793"/>
    </location>
</feature>
<feature type="transmembrane region" description="Helical" evidence="3">
    <location>
        <begin position="119"/>
        <end position="141"/>
    </location>
</feature>
<keyword evidence="7" id="KW-1185">Reference proteome</keyword>
<comment type="caution">
    <text evidence="6">The sequence shown here is derived from an EMBL/GenBank/DDBJ whole genome shotgun (WGS) entry which is preliminary data.</text>
</comment>
<keyword evidence="1" id="KW-0808">Transferase</keyword>
<sequence>MKIDRIKLKKSSSEVPGDCGWLIEKLQSCSNEELLPILQSVESWSYGKCELYHWIDVLDRFDTILEEATDKGDEDKWVLPCDLPDNGHVQELVVWVLHFTTLLVEHSFSRHLYSSVEHLITLLSSTSMTIVLAVLNLLYMFSKRSNFITRLALAPRQALLTRLINLAEPWGGKDNGFGLAQCCQNLPLSDFPENATTLHYEFYGEHQQQQYHSDTASGASGTTSSTSSCRGNSSIITIHIDNMQNINKSPAQVMEELMQVYKVPSEKQMVLFTHIRLAHSFGSYETRLQCVQARLQALSVLVYCNALQDNANTVLYSGLLDEFVEVLELNDTKLTEIKAATLRTLTSIIHLDRMPSFPRLNTIIDVTGASSYHGFLPVLVRSCITTLTAHSPPVPNPFPAPLATALFSFLYHLASYEAGGEALVSCGMMESLISVVNWKGTEPDHITFVTRAVRVIDLITNLDMHAFQSHGGLNAFTKRLEVEVEECRKEQPFVISLPAPLAGDGDSSSAPSDTAQSAGATEEPIDTTDTTEVPDTGTHSPMDTTPAPAPAEVDVAQSSYAAQPSTSSAMEVPVASQPDYSEAKTGLSCLPQRAALIKSMLNFLKKAIQEPGFSESMRHLMEGSLPSSLKHIISNAEYYGASLFLLATDVVTVYVFGEPSLLSSLQDNGLTDVVLHALLVKDVPATREVLGSLPNVFSALCLNSRGLNAFVACKPFERLFKVLLSPDYLPAMRRRRSSDPMGDTASNLVCLLGSDTHYICWKTPPKHEASPAPVSRSTNDNSSDEEEEDDEERDGGVARLSVTTGQREDVALSETTPGEKRPVPLVDYVLNVMKFVDAILSNNSTDDHCKEFVTQKGLVPLLGILGLPNLPIDFPVSQACQSVASVCKSILNLAHESGVLQRGLHCLNEKLEALAPLHQPLPSPGGSVLLRELASAPSPGEATAFPQATPLLHTLSAVHAYIMMLVHVCRTGQTEIRQLSINQWGTELGLRVLVGLTQLYTSLVWESTVLLALCSDDALPAGCLFGKEDTDKLLPPDLRVSKEL</sequence>
<keyword evidence="3" id="KW-0472">Membrane</keyword>
<reference evidence="6 7" key="1">
    <citation type="submission" date="2019-05" db="EMBL/GenBank/DDBJ databases">
        <title>Another draft genome of Portunus trituberculatus and its Hox gene families provides insights of decapod evolution.</title>
        <authorList>
            <person name="Jeong J.-H."/>
            <person name="Song I."/>
            <person name="Kim S."/>
            <person name="Choi T."/>
            <person name="Kim D."/>
            <person name="Ryu S."/>
            <person name="Kim W."/>
        </authorList>
    </citation>
    <scope>NUCLEOTIDE SEQUENCE [LARGE SCALE GENOMIC DNA]</scope>
    <source>
        <tissue evidence="6">Muscle</tissue>
    </source>
</reference>
<protein>
    <submittedName>
        <fullName evidence="6">E3 ubiquitin-protein ligase HUWE1</fullName>
    </submittedName>
</protein>
<dbReference type="SUPFAM" id="SSF48371">
    <property type="entry name" value="ARM repeat"/>
    <property type="match status" value="1"/>
</dbReference>
<evidence type="ECO:0000259" key="5">
    <source>
        <dbReference type="Pfam" id="PF06025"/>
    </source>
</evidence>
<proteinExistence type="predicted"/>
<evidence type="ECO:0000313" key="7">
    <source>
        <dbReference type="Proteomes" id="UP000324222"/>
    </source>
</evidence>
<evidence type="ECO:0000313" key="6">
    <source>
        <dbReference type="EMBL" id="MPC13909.1"/>
    </source>
</evidence>
<feature type="compositionally biased region" description="Low complexity" evidence="2">
    <location>
        <begin position="502"/>
        <end position="513"/>
    </location>
</feature>
<dbReference type="InterPro" id="IPR050409">
    <property type="entry name" value="E3_ubiq-protein_ligase"/>
</dbReference>
<keyword evidence="3" id="KW-0812">Transmembrane</keyword>
<keyword evidence="3" id="KW-1133">Transmembrane helix</keyword>
<dbReference type="GO" id="GO:0061630">
    <property type="term" value="F:ubiquitin protein ligase activity"/>
    <property type="evidence" value="ECO:0007669"/>
    <property type="project" value="TreeGrafter"/>
</dbReference>
<dbReference type="PANTHER" id="PTHR11254">
    <property type="entry name" value="HECT DOMAIN UBIQUITIN-PROTEIN LIGASE"/>
    <property type="match status" value="1"/>
</dbReference>
<dbReference type="GO" id="GO:0000209">
    <property type="term" value="P:protein polyubiquitination"/>
    <property type="evidence" value="ECO:0007669"/>
    <property type="project" value="TreeGrafter"/>
</dbReference>
<dbReference type="InterPro" id="IPR010309">
    <property type="entry name" value="E3_Ub_ligase_DUF908"/>
</dbReference>
<dbReference type="GO" id="GO:0005634">
    <property type="term" value="C:nucleus"/>
    <property type="evidence" value="ECO:0007669"/>
    <property type="project" value="TreeGrafter"/>
</dbReference>
<dbReference type="EMBL" id="VSRR010000315">
    <property type="protein sequence ID" value="MPC13909.1"/>
    <property type="molecule type" value="Genomic_DNA"/>
</dbReference>
<evidence type="ECO:0000256" key="1">
    <source>
        <dbReference type="ARBA" id="ARBA00022679"/>
    </source>
</evidence>
<feature type="domain" description="DUF908" evidence="4">
    <location>
        <begin position="90"/>
        <end position="384"/>
    </location>
</feature>
<feature type="region of interest" description="Disordered" evidence="2">
    <location>
        <begin position="498"/>
        <end position="550"/>
    </location>
</feature>
<dbReference type="InterPro" id="IPR010314">
    <property type="entry name" value="E3_Ub_ligase_DUF913"/>
</dbReference>
<evidence type="ECO:0000256" key="2">
    <source>
        <dbReference type="SAM" id="MobiDB-lite"/>
    </source>
</evidence>